<accession>A0AAV4MPC7</accession>
<dbReference type="EMBL" id="BPLR01002335">
    <property type="protein sequence ID" value="GIX72659.1"/>
    <property type="molecule type" value="Genomic_DNA"/>
</dbReference>
<evidence type="ECO:0000256" key="1">
    <source>
        <dbReference type="SAM" id="MobiDB-lite"/>
    </source>
</evidence>
<proteinExistence type="predicted"/>
<reference evidence="2 3" key="1">
    <citation type="submission" date="2021-06" db="EMBL/GenBank/DDBJ databases">
        <title>Caerostris extrusa draft genome.</title>
        <authorList>
            <person name="Kono N."/>
            <person name="Arakawa K."/>
        </authorList>
    </citation>
    <scope>NUCLEOTIDE SEQUENCE [LARGE SCALE GENOMIC DNA]</scope>
</reference>
<gene>
    <name evidence="2" type="ORF">CEXT_775241</name>
</gene>
<dbReference type="Proteomes" id="UP001054945">
    <property type="component" value="Unassembled WGS sequence"/>
</dbReference>
<name>A0AAV4MPC7_CAEEX</name>
<evidence type="ECO:0000313" key="3">
    <source>
        <dbReference type="Proteomes" id="UP001054945"/>
    </source>
</evidence>
<comment type="caution">
    <text evidence="2">The sequence shown here is derived from an EMBL/GenBank/DDBJ whole genome shotgun (WGS) entry which is preliminary data.</text>
</comment>
<dbReference type="AlphaFoldDB" id="A0AAV4MPC7"/>
<sequence>MRSRSSTVQTKEKNEDKDHWCTNNTTTGERLEVEKGKDFDRWGRLEKLKFMDNRSSFNSKNIDFPPKEQCNVFHRYGKSLKLKFYLL</sequence>
<protein>
    <recommendedName>
        <fullName evidence="4">Ycf1</fullName>
    </recommendedName>
</protein>
<evidence type="ECO:0008006" key="4">
    <source>
        <dbReference type="Google" id="ProtNLM"/>
    </source>
</evidence>
<keyword evidence="3" id="KW-1185">Reference proteome</keyword>
<feature type="region of interest" description="Disordered" evidence="1">
    <location>
        <begin position="1"/>
        <end position="25"/>
    </location>
</feature>
<organism evidence="2 3">
    <name type="scientific">Caerostris extrusa</name>
    <name type="common">Bark spider</name>
    <name type="synonym">Caerostris bankana</name>
    <dbReference type="NCBI Taxonomy" id="172846"/>
    <lineage>
        <taxon>Eukaryota</taxon>
        <taxon>Metazoa</taxon>
        <taxon>Ecdysozoa</taxon>
        <taxon>Arthropoda</taxon>
        <taxon>Chelicerata</taxon>
        <taxon>Arachnida</taxon>
        <taxon>Araneae</taxon>
        <taxon>Araneomorphae</taxon>
        <taxon>Entelegynae</taxon>
        <taxon>Araneoidea</taxon>
        <taxon>Araneidae</taxon>
        <taxon>Caerostris</taxon>
    </lineage>
</organism>
<feature type="compositionally biased region" description="Basic and acidic residues" evidence="1">
    <location>
        <begin position="10"/>
        <end position="20"/>
    </location>
</feature>
<evidence type="ECO:0000313" key="2">
    <source>
        <dbReference type="EMBL" id="GIX72659.1"/>
    </source>
</evidence>